<comment type="caution">
    <text evidence="2">The sequence shown here is derived from an EMBL/GenBank/DDBJ whole genome shotgun (WGS) entry which is preliminary data.</text>
</comment>
<feature type="compositionally biased region" description="Polar residues" evidence="1">
    <location>
        <begin position="87"/>
        <end position="99"/>
    </location>
</feature>
<feature type="region of interest" description="Disordered" evidence="1">
    <location>
        <begin position="220"/>
        <end position="244"/>
    </location>
</feature>
<organism evidence="2 3">
    <name type="scientific">Colletotrichum salicis</name>
    <dbReference type="NCBI Taxonomy" id="1209931"/>
    <lineage>
        <taxon>Eukaryota</taxon>
        <taxon>Fungi</taxon>
        <taxon>Dikarya</taxon>
        <taxon>Ascomycota</taxon>
        <taxon>Pezizomycotina</taxon>
        <taxon>Sordariomycetes</taxon>
        <taxon>Hypocreomycetidae</taxon>
        <taxon>Glomerellales</taxon>
        <taxon>Glomerellaceae</taxon>
        <taxon>Colletotrichum</taxon>
        <taxon>Colletotrichum acutatum species complex</taxon>
    </lineage>
</organism>
<protein>
    <submittedName>
        <fullName evidence="2">Uncharacterized protein</fullName>
    </submittedName>
</protein>
<feature type="compositionally biased region" description="Polar residues" evidence="1">
    <location>
        <begin position="160"/>
        <end position="175"/>
    </location>
</feature>
<dbReference type="EMBL" id="JFFI01001662">
    <property type="protein sequence ID" value="KXH56235.1"/>
    <property type="molecule type" value="Genomic_DNA"/>
</dbReference>
<feature type="region of interest" description="Disordered" evidence="1">
    <location>
        <begin position="73"/>
        <end position="175"/>
    </location>
</feature>
<accession>A0A135U7A2</accession>
<feature type="compositionally biased region" description="Basic residues" evidence="1">
    <location>
        <begin position="120"/>
        <end position="136"/>
    </location>
</feature>
<feature type="region of interest" description="Disordered" evidence="1">
    <location>
        <begin position="495"/>
        <end position="519"/>
    </location>
</feature>
<keyword evidence="3" id="KW-1185">Reference proteome</keyword>
<evidence type="ECO:0000256" key="1">
    <source>
        <dbReference type="SAM" id="MobiDB-lite"/>
    </source>
</evidence>
<sequence length="519" mass="57302">MASILALNRYDAATGSRGCGTGLPMSIAAFDDPFEDPVRTRKRTPSSQSYPISRHDVQRLSFKTALRITCPEGSQFDPGDSWDGSITAPNQHQVNSHSAVSKGLANDSAAWKLSRPPKAPQRRMRRQGSANKRWRFGNRSPKFRNVSSTSEQEMLPPDISPSTMSALGSNGPLSPSSEAFQTQVLQSPLLHAVRPTLDRLPSIQRTMNLPEEKLTMILQEPPPEPAQPLEPASRTNSGAPSISQSIQSWRSIKIFSLFKSMNKQSSGSISESQASEQLVDAPKNVSSSPISKTLTWFTNKEDQRSTATGIGWFGKAPWHRKDSNDTISSATSSVRDVLAGKTPPVTPDPEGFLSRQQDSTLTPYPAGEATRVRTPPTHEDTADGKPRGFFTDIVPPGEDSDTWDAAQPARSTSVRRNQTRCDDSLPKRPKEWWEAKQRTQPKRRLTGPRNFEFDLPEHLPSSPMCPANPKHLSGGIGVCVYHGRGRKESTLKLEHKMSDRRQGSEVSITSETDERSTWN</sequence>
<dbReference type="OrthoDB" id="3648773at2759"/>
<evidence type="ECO:0000313" key="2">
    <source>
        <dbReference type="EMBL" id="KXH56235.1"/>
    </source>
</evidence>
<name>A0A135U7A2_9PEZI</name>
<gene>
    <name evidence="2" type="ORF">CSAL01_09324</name>
</gene>
<feature type="compositionally biased region" description="Basic and acidic residues" evidence="1">
    <location>
        <begin position="376"/>
        <end position="386"/>
    </location>
</feature>
<evidence type="ECO:0000313" key="3">
    <source>
        <dbReference type="Proteomes" id="UP000070121"/>
    </source>
</evidence>
<dbReference type="AlphaFoldDB" id="A0A135U7A2"/>
<proteinExistence type="predicted"/>
<feature type="region of interest" description="Disordered" evidence="1">
    <location>
        <begin position="338"/>
        <end position="426"/>
    </location>
</feature>
<dbReference type="STRING" id="1209931.A0A135U7A2"/>
<reference evidence="2 3" key="1">
    <citation type="submission" date="2014-02" db="EMBL/GenBank/DDBJ databases">
        <title>The genome sequence of Colletotrichum salicis CBS 607.94.</title>
        <authorList>
            <person name="Baroncelli R."/>
            <person name="Thon M.R."/>
        </authorList>
    </citation>
    <scope>NUCLEOTIDE SEQUENCE [LARGE SCALE GENOMIC DNA]</scope>
    <source>
        <strain evidence="2 3">CBS 607.94</strain>
    </source>
</reference>
<dbReference type="Proteomes" id="UP000070121">
    <property type="component" value="Unassembled WGS sequence"/>
</dbReference>